<keyword evidence="2" id="KW-0285">Flavoprotein</keyword>
<keyword evidence="7" id="KW-1185">Reference proteome</keyword>
<dbReference type="SUPFAM" id="SSF50475">
    <property type="entry name" value="FMN-binding split barrel"/>
    <property type="match status" value="1"/>
</dbReference>
<keyword evidence="3" id="KW-0288">FMN</keyword>
<dbReference type="AlphaFoldDB" id="A0A2U2AMF4"/>
<dbReference type="PANTHER" id="PTHR33798">
    <property type="entry name" value="FLAVOPROTEIN OXYGENASE"/>
    <property type="match status" value="1"/>
</dbReference>
<evidence type="ECO:0000256" key="4">
    <source>
        <dbReference type="ARBA" id="ARBA00038054"/>
    </source>
</evidence>
<feature type="domain" description="Flavin reductase like" evidence="5">
    <location>
        <begin position="19"/>
        <end position="173"/>
    </location>
</feature>
<dbReference type="GO" id="GO:0016646">
    <property type="term" value="F:oxidoreductase activity, acting on the CH-NH group of donors, NAD or NADP as acceptor"/>
    <property type="evidence" value="ECO:0007669"/>
    <property type="project" value="UniProtKB-ARBA"/>
</dbReference>
<evidence type="ECO:0000256" key="2">
    <source>
        <dbReference type="ARBA" id="ARBA00022630"/>
    </source>
</evidence>
<name>A0A2U2AMF4_9GAMM</name>
<evidence type="ECO:0000256" key="1">
    <source>
        <dbReference type="ARBA" id="ARBA00001917"/>
    </source>
</evidence>
<comment type="cofactor">
    <cofactor evidence="1">
        <name>FMN</name>
        <dbReference type="ChEBI" id="CHEBI:58210"/>
    </cofactor>
</comment>
<dbReference type="EMBL" id="QEWR01000002">
    <property type="protein sequence ID" value="PWD84316.1"/>
    <property type="molecule type" value="Genomic_DNA"/>
</dbReference>
<comment type="similarity">
    <text evidence="4">Belongs to the flavoredoxin family.</text>
</comment>
<evidence type="ECO:0000313" key="6">
    <source>
        <dbReference type="EMBL" id="PWD84316.1"/>
    </source>
</evidence>
<dbReference type="SMART" id="SM00903">
    <property type="entry name" value="Flavin_Reduct"/>
    <property type="match status" value="1"/>
</dbReference>
<dbReference type="Proteomes" id="UP000244948">
    <property type="component" value="Unassembled WGS sequence"/>
</dbReference>
<evidence type="ECO:0000313" key="7">
    <source>
        <dbReference type="Proteomes" id="UP000244948"/>
    </source>
</evidence>
<proteinExistence type="inferred from homology"/>
<reference evidence="6 7" key="1">
    <citation type="journal article" date="2018" name="Genome Announc.">
        <title>Ignatzschineria cameli sp. nov., isolated from necrotic foot tissue of dromedaries (Camelus dromedarius) and associated maggots (Wohlfahrtia species) in Dubai.</title>
        <authorList>
            <person name="Tsang C.C."/>
            <person name="Tang J.Y."/>
            <person name="Fong J.Y."/>
            <person name="Kinne J."/>
            <person name="Lee H.H."/>
            <person name="Joseph M."/>
            <person name="Jose S."/>
            <person name="Schuster R.K."/>
            <person name="Tang Y."/>
            <person name="Sivakumar S."/>
            <person name="Chen J.H."/>
            <person name="Teng J.L."/>
            <person name="Lau S.K."/>
            <person name="Wernery U."/>
            <person name="Woo P.C."/>
        </authorList>
    </citation>
    <scope>NUCLEOTIDE SEQUENCE [LARGE SCALE GENOMIC DNA]</scope>
    <source>
        <strain evidence="6 7">KCTC 22643</strain>
    </source>
</reference>
<evidence type="ECO:0000256" key="3">
    <source>
        <dbReference type="ARBA" id="ARBA00022643"/>
    </source>
</evidence>
<dbReference type="RefSeq" id="WP_109235514.1">
    <property type="nucleotide sequence ID" value="NZ_BMXZ01000001.1"/>
</dbReference>
<dbReference type="GO" id="GO:0010181">
    <property type="term" value="F:FMN binding"/>
    <property type="evidence" value="ECO:0007669"/>
    <property type="project" value="InterPro"/>
</dbReference>
<dbReference type="InterPro" id="IPR002563">
    <property type="entry name" value="Flavin_Rdtase-like_dom"/>
</dbReference>
<sequence>MKYHFQNRDPQLIYKLLASTIVPRPIAWVTTVDQTGISNAAPFSFFNMMGSEPPIVALGIQHSADGSAKDTLRNIREQKIFGINLVNRDDAELMNLTSRDYDASVDELKEHQIEVIAGDLLPIPLIASSPVKMECRLYQEIPTGENQAVILGEVVMLHLIDEALIDADAGYVDATKLNLIARMHGRGWYSEQDNLFEMLRPDSERR</sequence>
<comment type="caution">
    <text evidence="6">The sequence shown here is derived from an EMBL/GenBank/DDBJ whole genome shotgun (WGS) entry which is preliminary data.</text>
</comment>
<gene>
    <name evidence="6" type="ORF">DC082_01880</name>
</gene>
<accession>A0A2U2AMF4</accession>
<protein>
    <submittedName>
        <fullName evidence="6">Flavin reductase family protein</fullName>
    </submittedName>
</protein>
<dbReference type="InterPro" id="IPR012349">
    <property type="entry name" value="Split_barrel_FMN-bd"/>
</dbReference>
<dbReference type="Gene3D" id="2.30.110.10">
    <property type="entry name" value="Electron Transport, Fmn-binding Protein, Chain A"/>
    <property type="match status" value="1"/>
</dbReference>
<evidence type="ECO:0000259" key="5">
    <source>
        <dbReference type="SMART" id="SM00903"/>
    </source>
</evidence>
<organism evidence="6 7">
    <name type="scientific">Ignatzschineria indica</name>
    <dbReference type="NCBI Taxonomy" id="472583"/>
    <lineage>
        <taxon>Bacteria</taxon>
        <taxon>Pseudomonadati</taxon>
        <taxon>Pseudomonadota</taxon>
        <taxon>Gammaproteobacteria</taxon>
        <taxon>Cardiobacteriales</taxon>
        <taxon>Ignatzschineriaceae</taxon>
        <taxon>Ignatzschineria</taxon>
    </lineage>
</organism>
<dbReference type="Pfam" id="PF01613">
    <property type="entry name" value="Flavin_Reduct"/>
    <property type="match status" value="1"/>
</dbReference>
<dbReference type="PANTHER" id="PTHR33798:SF5">
    <property type="entry name" value="FLAVIN REDUCTASE LIKE DOMAIN-CONTAINING PROTEIN"/>
    <property type="match status" value="1"/>
</dbReference>